<dbReference type="RefSeq" id="WP_140586698.1">
    <property type="nucleotide sequence ID" value="NZ_VFRR01000001.1"/>
</dbReference>
<dbReference type="AlphaFoldDB" id="A0A501X5B7"/>
<dbReference type="PIRSF" id="PIRSF001361">
    <property type="entry name" value="DAHP_synthase"/>
    <property type="match status" value="1"/>
</dbReference>
<dbReference type="GO" id="GO:0042802">
    <property type="term" value="F:identical protein binding"/>
    <property type="evidence" value="ECO:0007669"/>
    <property type="project" value="UniProtKB-ARBA"/>
</dbReference>
<evidence type="ECO:0000256" key="3">
    <source>
        <dbReference type="ARBA" id="ARBA00007985"/>
    </source>
</evidence>
<dbReference type="EC" id="2.5.1.54" evidence="8"/>
<evidence type="ECO:0000313" key="10">
    <source>
        <dbReference type="EMBL" id="TPE55597.1"/>
    </source>
</evidence>
<dbReference type="SUPFAM" id="SSF51569">
    <property type="entry name" value="Aldolase"/>
    <property type="match status" value="1"/>
</dbReference>
<evidence type="ECO:0000256" key="8">
    <source>
        <dbReference type="PIRNR" id="PIRNR001361"/>
    </source>
</evidence>
<accession>A0A501X5B7</accession>
<keyword evidence="4 8" id="KW-0028">Amino-acid biosynthesis</keyword>
<dbReference type="PANTHER" id="PTHR21225">
    <property type="entry name" value="PHOSPHO-2-DEHYDRO-3-DEOXYHEPTONATE ALDOLASE DAHP SYNTHETASE"/>
    <property type="match status" value="1"/>
</dbReference>
<organism evidence="10 11">
    <name type="scientific">Maribrevibacterium harenarium</name>
    <dbReference type="NCBI Taxonomy" id="2589817"/>
    <lineage>
        <taxon>Bacteria</taxon>
        <taxon>Pseudomonadati</taxon>
        <taxon>Pseudomonadota</taxon>
        <taxon>Gammaproteobacteria</taxon>
        <taxon>Oceanospirillales</taxon>
        <taxon>Oceanospirillaceae</taxon>
        <taxon>Maribrevibacterium</taxon>
    </lineage>
</organism>
<dbReference type="FunFam" id="3.20.20.70:FF:000005">
    <property type="entry name" value="Phospho-2-dehydro-3-deoxyheptonate aldolase"/>
    <property type="match status" value="1"/>
</dbReference>
<dbReference type="UniPathway" id="UPA00053">
    <property type="reaction ID" value="UER00084"/>
</dbReference>
<dbReference type="GO" id="GO:0009073">
    <property type="term" value="P:aromatic amino acid family biosynthetic process"/>
    <property type="evidence" value="ECO:0007669"/>
    <property type="project" value="UniProtKB-KW"/>
</dbReference>
<dbReference type="InterPro" id="IPR006219">
    <property type="entry name" value="DAHP_synth_1"/>
</dbReference>
<protein>
    <recommendedName>
        <fullName evidence="8">Phospho-2-dehydro-3-deoxyheptonate aldolase</fullName>
        <ecNumber evidence="8">2.5.1.54</ecNumber>
    </recommendedName>
</protein>
<gene>
    <name evidence="10" type="ORF">FJM67_00665</name>
</gene>
<dbReference type="InterPro" id="IPR006218">
    <property type="entry name" value="DAHP1/KDSA"/>
</dbReference>
<feature type="domain" description="DAHP synthetase I/KDSA" evidence="9">
    <location>
        <begin position="46"/>
        <end position="340"/>
    </location>
</feature>
<dbReference type="Pfam" id="PF00793">
    <property type="entry name" value="DAHP_synth_1"/>
    <property type="match status" value="1"/>
</dbReference>
<dbReference type="Proteomes" id="UP000315901">
    <property type="component" value="Unassembled WGS sequence"/>
</dbReference>
<dbReference type="NCBIfam" id="NF009395">
    <property type="entry name" value="PRK12755.1"/>
    <property type="match status" value="1"/>
</dbReference>
<evidence type="ECO:0000256" key="4">
    <source>
        <dbReference type="ARBA" id="ARBA00022605"/>
    </source>
</evidence>
<evidence type="ECO:0000256" key="2">
    <source>
        <dbReference type="ARBA" id="ARBA00004688"/>
    </source>
</evidence>
<reference evidence="10 11" key="1">
    <citation type="submission" date="2019-06" db="EMBL/GenBank/DDBJ databases">
        <title>A novel bacterium of genus Marinomonas, isolated from coastal sand.</title>
        <authorList>
            <person name="Huang H."/>
            <person name="Mo K."/>
            <person name="Hu Y."/>
        </authorList>
    </citation>
    <scope>NUCLEOTIDE SEQUENCE [LARGE SCALE GENOMIC DNA]</scope>
    <source>
        <strain evidence="10 11">HB171799</strain>
    </source>
</reference>
<evidence type="ECO:0000256" key="7">
    <source>
        <dbReference type="ARBA" id="ARBA00047508"/>
    </source>
</evidence>
<dbReference type="OrthoDB" id="9807331at2"/>
<evidence type="ECO:0000256" key="5">
    <source>
        <dbReference type="ARBA" id="ARBA00022679"/>
    </source>
</evidence>
<comment type="catalytic activity">
    <reaction evidence="7 8">
        <text>D-erythrose 4-phosphate + phosphoenolpyruvate + H2O = 7-phospho-2-dehydro-3-deoxy-D-arabino-heptonate + phosphate</text>
        <dbReference type="Rhea" id="RHEA:14717"/>
        <dbReference type="ChEBI" id="CHEBI:15377"/>
        <dbReference type="ChEBI" id="CHEBI:16897"/>
        <dbReference type="ChEBI" id="CHEBI:43474"/>
        <dbReference type="ChEBI" id="CHEBI:58394"/>
        <dbReference type="ChEBI" id="CHEBI:58702"/>
        <dbReference type="EC" id="2.5.1.54"/>
    </reaction>
</comment>
<evidence type="ECO:0000313" key="11">
    <source>
        <dbReference type="Proteomes" id="UP000315901"/>
    </source>
</evidence>
<dbReference type="NCBIfam" id="TIGR00034">
    <property type="entry name" value="aroFGH"/>
    <property type="match status" value="1"/>
</dbReference>
<dbReference type="InterPro" id="IPR013785">
    <property type="entry name" value="Aldolase_TIM"/>
</dbReference>
<comment type="pathway">
    <text evidence="2 8">Metabolic intermediate biosynthesis; chorismate biosynthesis; chorismate from D-erythrose 4-phosphate and phosphoenolpyruvate: step 1/7.</text>
</comment>
<evidence type="ECO:0000259" key="9">
    <source>
        <dbReference type="Pfam" id="PF00793"/>
    </source>
</evidence>
<comment type="similarity">
    <text evidence="3 8">Belongs to the class-I DAHP synthase family.</text>
</comment>
<dbReference type="PANTHER" id="PTHR21225:SF10">
    <property type="entry name" value="PHOSPHO-2-DEHYDRO-3-DEOXYHEPTONATE ALDOLASE, TYR-SENSITIVE"/>
    <property type="match status" value="1"/>
</dbReference>
<evidence type="ECO:0000256" key="6">
    <source>
        <dbReference type="ARBA" id="ARBA00023141"/>
    </source>
</evidence>
<keyword evidence="5 8" id="KW-0808">Transferase</keyword>
<dbReference type="GO" id="GO:0009423">
    <property type="term" value="P:chorismate biosynthetic process"/>
    <property type="evidence" value="ECO:0007669"/>
    <property type="project" value="UniProtKB-UniPathway"/>
</dbReference>
<comment type="caution">
    <text evidence="10">The sequence shown here is derived from an EMBL/GenBank/DDBJ whole genome shotgun (WGS) entry which is preliminary data.</text>
</comment>
<evidence type="ECO:0000256" key="1">
    <source>
        <dbReference type="ARBA" id="ARBA00003726"/>
    </source>
</evidence>
<keyword evidence="11" id="KW-1185">Reference proteome</keyword>
<dbReference type="GO" id="GO:0003849">
    <property type="term" value="F:3-deoxy-7-phosphoheptulonate synthase activity"/>
    <property type="evidence" value="ECO:0007669"/>
    <property type="project" value="UniProtKB-EC"/>
</dbReference>
<sequence length="358" mass="38759">MSDTRLEDLNVASLIPLVTPATLKSELPLTEAVREHVAQSRDVIKNILDGKDHRLAVVIGPCSIHDPEAALDYAKRLKALSEQVGDTLYIIMRAYFEKPRTTVGWKGLINDPNLDGSFDIEKGMRVARKLLIDLVELGLPLATEALDPISPQYYQDLISWSAIGARTTESQTHREMASGLSGPVGFKNGTDGSMTVAVNAMQSVSHPHSFLGINELGQVSIVNTKGNEYGHIVLRGGNGQPNYSVAHIAASEAELAKASLKANIMIDCSHENSAKKPELQPEVAAEAARQIIAGNQSIMGLMIESNIGWGNQKVPADKTELQYGVSITDGCIDWATTENCLTELANSLREVLPARQRS</sequence>
<dbReference type="GO" id="GO:0008652">
    <property type="term" value="P:amino acid biosynthetic process"/>
    <property type="evidence" value="ECO:0007669"/>
    <property type="project" value="UniProtKB-KW"/>
</dbReference>
<keyword evidence="6 8" id="KW-0057">Aromatic amino acid biosynthesis</keyword>
<dbReference type="EMBL" id="VFRR01000001">
    <property type="protein sequence ID" value="TPE55597.1"/>
    <property type="molecule type" value="Genomic_DNA"/>
</dbReference>
<comment type="function">
    <text evidence="1 8">Stereospecific condensation of phosphoenolpyruvate (PEP) and D-erythrose-4-phosphate (E4P) giving rise to 3-deoxy-D-arabino-heptulosonate-7-phosphate (DAHP).</text>
</comment>
<proteinExistence type="inferred from homology"/>
<dbReference type="GO" id="GO:0005737">
    <property type="term" value="C:cytoplasm"/>
    <property type="evidence" value="ECO:0007669"/>
    <property type="project" value="TreeGrafter"/>
</dbReference>
<name>A0A501X5B7_9GAMM</name>
<dbReference type="Gene3D" id="3.20.20.70">
    <property type="entry name" value="Aldolase class I"/>
    <property type="match status" value="1"/>
</dbReference>